<proteinExistence type="inferred from homology"/>
<dbReference type="InterPro" id="IPR035447">
    <property type="entry name" value="DNA_topo_I_N_sf"/>
</dbReference>
<evidence type="ECO:0000256" key="5">
    <source>
        <dbReference type="ARBA" id="ARBA00023125"/>
    </source>
</evidence>
<dbReference type="Pfam" id="PF01028">
    <property type="entry name" value="Topoisom_I"/>
    <property type="match status" value="1"/>
</dbReference>
<dbReference type="RefSeq" id="WP_380862480.1">
    <property type="nucleotide sequence ID" value="NZ_JBHRXV010000011.1"/>
</dbReference>
<evidence type="ECO:0000256" key="1">
    <source>
        <dbReference type="ARBA" id="ARBA00000213"/>
    </source>
</evidence>
<dbReference type="EMBL" id="JBHRXV010000011">
    <property type="protein sequence ID" value="MFC3713714.1"/>
    <property type="molecule type" value="Genomic_DNA"/>
</dbReference>
<keyword evidence="11" id="KW-1185">Reference proteome</keyword>
<sequence>MARDDPSVDPEAAAEAAGLSYVSDERPGITRRKQGQSFAYFHPDGSRVTDEKTLDRIRALAVPPAYTDVWISRRANGHIQATGRDAKGRKQYRYHARFRETRDSNKYERMLEFAAALPAIRERVDADMRKHGLPREKVLATIVHLLETTMIRVGNADYAKQNKSFGLSTLRNRHVDIDGSEVRFAFKGKSGKAWNVSIRDRRVARIVKSIQELPGQQLFQYLDESGERCEVSSTDINDYLREISGRDITAKDFRTWTGTVLTALALAAAEPVENERGVKARLKEAICDVAAALGNTPTVCRKAYIHPEVIGAFSEHDLGLRIAKGADKKGELRAEEKAVFNLLKRRLKAAK</sequence>
<dbReference type="PRINTS" id="PR00416">
    <property type="entry name" value="EUTPISMRASEI"/>
</dbReference>
<dbReference type="Proteomes" id="UP001595615">
    <property type="component" value="Unassembled WGS sequence"/>
</dbReference>
<feature type="domain" description="DNA topoisomerase IB N-terminal" evidence="9">
    <location>
        <begin position="38"/>
        <end position="85"/>
    </location>
</feature>
<gene>
    <name evidence="10" type="ORF">ACFOMD_14145</name>
</gene>
<dbReference type="Gene3D" id="3.90.15.10">
    <property type="entry name" value="Topoisomerase I, Chain A, domain 3"/>
    <property type="match status" value="1"/>
</dbReference>
<keyword evidence="5" id="KW-0238">DNA-binding</keyword>
<evidence type="ECO:0000256" key="4">
    <source>
        <dbReference type="ARBA" id="ARBA00023029"/>
    </source>
</evidence>
<dbReference type="PROSITE" id="PS52038">
    <property type="entry name" value="TOPO_IB_2"/>
    <property type="match status" value="1"/>
</dbReference>
<organism evidence="10 11">
    <name type="scientific">Sphingoaurantiacus capsulatus</name>
    <dbReference type="NCBI Taxonomy" id="1771310"/>
    <lineage>
        <taxon>Bacteria</taxon>
        <taxon>Pseudomonadati</taxon>
        <taxon>Pseudomonadota</taxon>
        <taxon>Alphaproteobacteria</taxon>
        <taxon>Sphingomonadales</taxon>
        <taxon>Sphingosinicellaceae</taxon>
        <taxon>Sphingoaurantiacus</taxon>
    </lineage>
</organism>
<feature type="region of interest" description="Disordered" evidence="7">
    <location>
        <begin position="1"/>
        <end position="20"/>
    </location>
</feature>
<feature type="domain" description="DNA topoisomerase I catalytic core eukaryotic-type" evidence="8">
    <location>
        <begin position="97"/>
        <end position="310"/>
    </location>
</feature>
<evidence type="ECO:0000313" key="11">
    <source>
        <dbReference type="Proteomes" id="UP001595615"/>
    </source>
</evidence>
<comment type="similarity">
    <text evidence="2">Belongs to the type IB topoisomerase family.</text>
</comment>
<dbReference type="Gene3D" id="1.10.132.120">
    <property type="match status" value="1"/>
</dbReference>
<dbReference type="InterPro" id="IPR001631">
    <property type="entry name" value="TopoI"/>
</dbReference>
<dbReference type="InterPro" id="IPR014711">
    <property type="entry name" value="TopoI_cat_a-hlx-sub_euk"/>
</dbReference>
<protein>
    <recommendedName>
        <fullName evidence="3">DNA topoisomerase</fullName>
        <ecNumber evidence="3">5.6.2.1</ecNumber>
    </recommendedName>
</protein>
<accession>A0ABV7XG77</accession>
<evidence type="ECO:0000256" key="6">
    <source>
        <dbReference type="ARBA" id="ARBA00023235"/>
    </source>
</evidence>
<dbReference type="InterPro" id="IPR011010">
    <property type="entry name" value="DNA_brk_join_enz"/>
</dbReference>
<dbReference type="EC" id="5.6.2.1" evidence="3"/>
<dbReference type="SUPFAM" id="SSF56349">
    <property type="entry name" value="DNA breaking-rejoining enzymes"/>
    <property type="match status" value="1"/>
</dbReference>
<keyword evidence="6" id="KW-0413">Isomerase</keyword>
<name>A0ABV7XG77_9SPHN</name>
<comment type="caution">
    <text evidence="10">The sequence shown here is derived from an EMBL/GenBank/DDBJ whole genome shotgun (WGS) entry which is preliminary data.</text>
</comment>
<evidence type="ECO:0000256" key="7">
    <source>
        <dbReference type="SAM" id="MobiDB-lite"/>
    </source>
</evidence>
<dbReference type="SUPFAM" id="SSF55869">
    <property type="entry name" value="DNA topoisomerase I domain"/>
    <property type="match status" value="1"/>
</dbReference>
<evidence type="ECO:0000256" key="3">
    <source>
        <dbReference type="ARBA" id="ARBA00012891"/>
    </source>
</evidence>
<dbReference type="InterPro" id="IPR013500">
    <property type="entry name" value="TopoI_cat_euk"/>
</dbReference>
<dbReference type="Pfam" id="PF21338">
    <property type="entry name" value="Top1B_N_bact"/>
    <property type="match status" value="1"/>
</dbReference>
<keyword evidence="4" id="KW-0799">Topoisomerase</keyword>
<evidence type="ECO:0000313" key="10">
    <source>
        <dbReference type="EMBL" id="MFC3713714.1"/>
    </source>
</evidence>
<reference evidence="11" key="1">
    <citation type="journal article" date="2019" name="Int. J. Syst. Evol. Microbiol.">
        <title>The Global Catalogue of Microorganisms (GCM) 10K type strain sequencing project: providing services to taxonomists for standard genome sequencing and annotation.</title>
        <authorList>
            <consortium name="The Broad Institute Genomics Platform"/>
            <consortium name="The Broad Institute Genome Sequencing Center for Infectious Disease"/>
            <person name="Wu L."/>
            <person name="Ma J."/>
        </authorList>
    </citation>
    <scope>NUCLEOTIDE SEQUENCE [LARGE SCALE GENOMIC DNA]</scope>
    <source>
        <strain evidence="11">KCTC 42644</strain>
    </source>
</reference>
<comment type="catalytic activity">
    <reaction evidence="1">
        <text>ATP-independent breakage of single-stranded DNA, followed by passage and rejoining.</text>
        <dbReference type="EC" id="5.6.2.1"/>
    </reaction>
</comment>
<evidence type="ECO:0000259" key="8">
    <source>
        <dbReference type="Pfam" id="PF01028"/>
    </source>
</evidence>
<dbReference type="Gene3D" id="3.30.66.10">
    <property type="entry name" value="DNA topoisomerase I domain"/>
    <property type="match status" value="1"/>
</dbReference>
<evidence type="ECO:0000256" key="2">
    <source>
        <dbReference type="ARBA" id="ARBA00006645"/>
    </source>
</evidence>
<dbReference type="InterPro" id="IPR049331">
    <property type="entry name" value="Top1B_N_bact"/>
</dbReference>
<evidence type="ECO:0000259" key="9">
    <source>
        <dbReference type="Pfam" id="PF21338"/>
    </source>
</evidence>